<sequence>MEVVSVMQLVIRELLEMEKGGWEPVVVGLPKRFEEAVAPILIVHSGDDFVCDPSGMHELYERAGSQDKTLRVYPGLLNVLAGKSEEKVGMVFGDILKWLQERAATTLDDGAAITVAPLCANELKGLN</sequence>
<dbReference type="AlphaFoldDB" id="A0A835ILT5"/>
<reference evidence="2 3" key="1">
    <citation type="submission" date="2020-10" db="EMBL/GenBank/DDBJ databases">
        <title>The Coptis chinensis genome and diversification of protoberbering-type alkaloids.</title>
        <authorList>
            <person name="Wang B."/>
            <person name="Shu S."/>
            <person name="Song C."/>
            <person name="Liu Y."/>
        </authorList>
    </citation>
    <scope>NUCLEOTIDE SEQUENCE [LARGE SCALE GENOMIC DNA]</scope>
    <source>
        <strain evidence="2">HL-2020</strain>
        <tissue evidence="2">Leaf</tissue>
    </source>
</reference>
<proteinExistence type="predicted"/>
<evidence type="ECO:0000259" key="1">
    <source>
        <dbReference type="Pfam" id="PF12146"/>
    </source>
</evidence>
<dbReference type="SUPFAM" id="SSF53474">
    <property type="entry name" value="alpha/beta-Hydrolases"/>
    <property type="match status" value="1"/>
</dbReference>
<protein>
    <recommendedName>
        <fullName evidence="1">Serine aminopeptidase S33 domain-containing protein</fullName>
    </recommendedName>
</protein>
<gene>
    <name evidence="2" type="ORF">IFM89_007391</name>
</gene>
<dbReference type="InterPro" id="IPR022742">
    <property type="entry name" value="Hydrolase_4"/>
</dbReference>
<dbReference type="EMBL" id="JADFTS010000002">
    <property type="protein sequence ID" value="KAF9619564.1"/>
    <property type="molecule type" value="Genomic_DNA"/>
</dbReference>
<feature type="domain" description="Serine aminopeptidase S33" evidence="1">
    <location>
        <begin position="31"/>
        <end position="76"/>
    </location>
</feature>
<dbReference type="Gene3D" id="3.40.50.1820">
    <property type="entry name" value="alpha/beta hydrolase"/>
    <property type="match status" value="1"/>
</dbReference>
<dbReference type="Pfam" id="PF12146">
    <property type="entry name" value="Hydrolase_4"/>
    <property type="match status" value="1"/>
</dbReference>
<dbReference type="PANTHER" id="PTHR11614">
    <property type="entry name" value="PHOSPHOLIPASE-RELATED"/>
    <property type="match status" value="1"/>
</dbReference>
<accession>A0A835ILT5</accession>
<keyword evidence="3" id="KW-1185">Reference proteome</keyword>
<organism evidence="2 3">
    <name type="scientific">Coptis chinensis</name>
    <dbReference type="NCBI Taxonomy" id="261450"/>
    <lineage>
        <taxon>Eukaryota</taxon>
        <taxon>Viridiplantae</taxon>
        <taxon>Streptophyta</taxon>
        <taxon>Embryophyta</taxon>
        <taxon>Tracheophyta</taxon>
        <taxon>Spermatophyta</taxon>
        <taxon>Magnoliopsida</taxon>
        <taxon>Ranunculales</taxon>
        <taxon>Ranunculaceae</taxon>
        <taxon>Coptidoideae</taxon>
        <taxon>Coptis</taxon>
    </lineage>
</organism>
<dbReference type="OrthoDB" id="2498029at2759"/>
<evidence type="ECO:0000313" key="3">
    <source>
        <dbReference type="Proteomes" id="UP000631114"/>
    </source>
</evidence>
<evidence type="ECO:0000313" key="2">
    <source>
        <dbReference type="EMBL" id="KAF9619564.1"/>
    </source>
</evidence>
<comment type="caution">
    <text evidence="2">The sequence shown here is derived from an EMBL/GenBank/DDBJ whole genome shotgun (WGS) entry which is preliminary data.</text>
</comment>
<dbReference type="Proteomes" id="UP000631114">
    <property type="component" value="Unassembled WGS sequence"/>
</dbReference>
<dbReference type="InterPro" id="IPR051044">
    <property type="entry name" value="MAG_DAG_Lipase"/>
</dbReference>
<name>A0A835ILT5_9MAGN</name>
<dbReference type="InterPro" id="IPR029058">
    <property type="entry name" value="AB_hydrolase_fold"/>
</dbReference>